<sequence>MCSPKWKANTNVLDCAGQGFSACFQTLLCFTCLFPNHALMNIGKCLGADRSREKQAELGEKQSQ</sequence>
<gene>
    <name evidence="1" type="ORF">JETT_2883</name>
</gene>
<evidence type="ECO:0000313" key="2">
    <source>
        <dbReference type="Proteomes" id="UP000319783"/>
    </source>
</evidence>
<evidence type="ECO:0000313" key="1">
    <source>
        <dbReference type="EMBL" id="TLD40840.1"/>
    </source>
</evidence>
<dbReference type="Proteomes" id="UP000319783">
    <property type="component" value="Unassembled WGS sequence"/>
</dbReference>
<organism evidence="1 2">
    <name type="scientific">Candidatus Jettenia ecosi</name>
    <dbReference type="NCBI Taxonomy" id="2494326"/>
    <lineage>
        <taxon>Bacteria</taxon>
        <taxon>Pseudomonadati</taxon>
        <taxon>Planctomycetota</taxon>
        <taxon>Candidatus Brocadiia</taxon>
        <taxon>Candidatus Brocadiales</taxon>
        <taxon>Candidatus Brocadiaceae</taxon>
        <taxon>Candidatus Jettenia</taxon>
    </lineage>
</organism>
<accession>A0A533QJU1</accession>
<comment type="caution">
    <text evidence="1">The sequence shown here is derived from an EMBL/GenBank/DDBJ whole genome shotgun (WGS) entry which is preliminary data.</text>
</comment>
<dbReference type="AlphaFoldDB" id="A0A533QJU1"/>
<protein>
    <submittedName>
        <fullName evidence="1">Uncharacterized protein</fullName>
    </submittedName>
</protein>
<proteinExistence type="predicted"/>
<dbReference type="EMBL" id="SULG01000076">
    <property type="protein sequence ID" value="TLD40840.1"/>
    <property type="molecule type" value="Genomic_DNA"/>
</dbReference>
<reference evidence="1 2" key="1">
    <citation type="submission" date="2019-04" db="EMBL/GenBank/DDBJ databases">
        <title>Genome of a novel bacterium Candidatus Jettenia ecosi reconstructed from metagenome of an anammox bioreactor.</title>
        <authorList>
            <person name="Mardanov A.V."/>
            <person name="Beletsky A.V."/>
            <person name="Ravin N.V."/>
            <person name="Botchkova E.A."/>
            <person name="Litti Y.V."/>
            <person name="Nozhevnikova A.N."/>
        </authorList>
    </citation>
    <scope>NUCLEOTIDE SEQUENCE [LARGE SCALE GENOMIC DNA]</scope>
    <source>
        <strain evidence="1">J2</strain>
    </source>
</reference>
<name>A0A533QJU1_9BACT</name>